<dbReference type="AlphaFoldDB" id="A0A4Q7LHD0"/>
<evidence type="ECO:0000256" key="1">
    <source>
        <dbReference type="SAM" id="Phobius"/>
    </source>
</evidence>
<keyword evidence="2" id="KW-0732">Signal</keyword>
<feature type="chain" id="PRO_5038860582" evidence="2">
    <location>
        <begin position="31"/>
        <end position="268"/>
    </location>
</feature>
<dbReference type="EMBL" id="SGWW01000006">
    <property type="protein sequence ID" value="RZS53471.1"/>
    <property type="molecule type" value="Genomic_DNA"/>
</dbReference>
<accession>A0A4Q7LHD0</accession>
<dbReference type="InterPro" id="IPR007331">
    <property type="entry name" value="Htaa"/>
</dbReference>
<feature type="domain" description="Htaa" evidence="3">
    <location>
        <begin position="51"/>
        <end position="210"/>
    </location>
</feature>
<proteinExistence type="predicted"/>
<organism evidence="4 5">
    <name type="scientific">Microcella putealis</name>
    <dbReference type="NCBI Taxonomy" id="337005"/>
    <lineage>
        <taxon>Bacteria</taxon>
        <taxon>Bacillati</taxon>
        <taxon>Actinomycetota</taxon>
        <taxon>Actinomycetes</taxon>
        <taxon>Micrococcales</taxon>
        <taxon>Microbacteriaceae</taxon>
        <taxon>Microcella</taxon>
    </lineage>
</organism>
<feature type="signal peptide" evidence="2">
    <location>
        <begin position="1"/>
        <end position="30"/>
    </location>
</feature>
<keyword evidence="1" id="KW-0472">Membrane</keyword>
<protein>
    <submittedName>
        <fullName evidence="4">Htaa protein</fullName>
    </submittedName>
</protein>
<sequence length="268" mass="26759">MRMRGRAPAAVVAAALVAGGAMGSAPVGLAALAAAAVAPGDAPGACAITDAELVWGFKESFRAYISGSIANGEWEALDGARYETPVFTFAGGAGTAEEASGEAEIAFAGAMRFTGHDGVLDTLIANPRIVVTGPGNASLVADVTGTRQDFEEVEAFDVRFVELDLAAAEAALRQAGQVTLTGIPAQLTEEGADAFGTYPAGEPFDAVDVSYALADDCAVAPGVDRAALDPAVIIALAGTGLLAVVGVIAAVATRPRRGVDSTPAQSAP</sequence>
<keyword evidence="5" id="KW-1185">Reference proteome</keyword>
<reference evidence="4 5" key="1">
    <citation type="journal article" date="2015" name="Stand. Genomic Sci.">
        <title>Genomic Encyclopedia of Bacterial and Archaeal Type Strains, Phase III: the genomes of soil and plant-associated and newly described type strains.</title>
        <authorList>
            <person name="Whitman W.B."/>
            <person name="Woyke T."/>
            <person name="Klenk H.P."/>
            <person name="Zhou Y."/>
            <person name="Lilburn T.G."/>
            <person name="Beck B.J."/>
            <person name="De Vos P."/>
            <person name="Vandamme P."/>
            <person name="Eisen J.A."/>
            <person name="Garrity G."/>
            <person name="Hugenholtz P."/>
            <person name="Kyrpides N.C."/>
        </authorList>
    </citation>
    <scope>NUCLEOTIDE SEQUENCE [LARGE SCALE GENOMIC DNA]</scope>
    <source>
        <strain evidence="4 5">CV2</strain>
    </source>
</reference>
<feature type="transmembrane region" description="Helical" evidence="1">
    <location>
        <begin position="231"/>
        <end position="252"/>
    </location>
</feature>
<dbReference type="Proteomes" id="UP000293519">
    <property type="component" value="Unassembled WGS sequence"/>
</dbReference>
<dbReference type="Pfam" id="PF04213">
    <property type="entry name" value="HtaA"/>
    <property type="match status" value="1"/>
</dbReference>
<evidence type="ECO:0000259" key="3">
    <source>
        <dbReference type="Pfam" id="PF04213"/>
    </source>
</evidence>
<comment type="caution">
    <text evidence="4">The sequence shown here is derived from an EMBL/GenBank/DDBJ whole genome shotgun (WGS) entry which is preliminary data.</text>
</comment>
<keyword evidence="1" id="KW-0812">Transmembrane</keyword>
<evidence type="ECO:0000313" key="5">
    <source>
        <dbReference type="Proteomes" id="UP000293519"/>
    </source>
</evidence>
<keyword evidence="1" id="KW-1133">Transmembrane helix</keyword>
<evidence type="ECO:0000313" key="4">
    <source>
        <dbReference type="EMBL" id="RZS53471.1"/>
    </source>
</evidence>
<evidence type="ECO:0000256" key="2">
    <source>
        <dbReference type="SAM" id="SignalP"/>
    </source>
</evidence>
<gene>
    <name evidence="4" type="ORF">EV141_2418</name>
</gene>
<name>A0A4Q7LHD0_9MICO</name>